<dbReference type="SMART" id="SM00577">
    <property type="entry name" value="CPDc"/>
    <property type="match status" value="1"/>
</dbReference>
<dbReference type="EC" id="3.1.3.16" evidence="6"/>
<keyword evidence="3 6" id="KW-0539">Nucleus</keyword>
<evidence type="ECO:0000259" key="8">
    <source>
        <dbReference type="PROSITE" id="PS50172"/>
    </source>
</evidence>
<dbReference type="InterPro" id="IPR001357">
    <property type="entry name" value="BRCT_dom"/>
</dbReference>
<dbReference type="Pfam" id="PF00533">
    <property type="entry name" value="BRCT"/>
    <property type="match status" value="1"/>
</dbReference>
<dbReference type="AlphaFoldDB" id="A0A0D6ERB2"/>
<dbReference type="InterPro" id="IPR004274">
    <property type="entry name" value="FCP1_dom"/>
</dbReference>
<dbReference type="InterPro" id="IPR023214">
    <property type="entry name" value="HAD_sf"/>
</dbReference>
<dbReference type="PROSITE" id="PS50969">
    <property type="entry name" value="FCP1"/>
    <property type="match status" value="1"/>
</dbReference>
<evidence type="ECO:0000256" key="7">
    <source>
        <dbReference type="SAM" id="MobiDB-lite"/>
    </source>
</evidence>
<comment type="function">
    <text evidence="6">This promotes the activity of RNA polymerase II.</text>
</comment>
<evidence type="ECO:0000256" key="5">
    <source>
        <dbReference type="ARBA" id="ARBA00048336"/>
    </source>
</evidence>
<protein>
    <recommendedName>
        <fullName evidence="6">RNA polymerase II subunit A C-terminal domain phosphatase</fullName>
        <ecNumber evidence="6">3.1.3.16</ecNumber>
    </recommendedName>
</protein>
<feature type="compositionally biased region" description="Low complexity" evidence="7">
    <location>
        <begin position="701"/>
        <end position="710"/>
    </location>
</feature>
<feature type="region of interest" description="Disordered" evidence="7">
    <location>
        <begin position="377"/>
        <end position="452"/>
    </location>
</feature>
<comment type="catalytic activity">
    <reaction evidence="5 6">
        <text>O-phospho-L-threonyl-[protein] + H2O = L-threonyl-[protein] + phosphate</text>
        <dbReference type="Rhea" id="RHEA:47004"/>
        <dbReference type="Rhea" id="RHEA-COMP:11060"/>
        <dbReference type="Rhea" id="RHEA-COMP:11605"/>
        <dbReference type="ChEBI" id="CHEBI:15377"/>
        <dbReference type="ChEBI" id="CHEBI:30013"/>
        <dbReference type="ChEBI" id="CHEBI:43474"/>
        <dbReference type="ChEBI" id="CHEBI:61977"/>
        <dbReference type="EC" id="3.1.3.16"/>
    </reaction>
</comment>
<dbReference type="OrthoDB" id="10249888at2759"/>
<evidence type="ECO:0000313" key="10">
    <source>
        <dbReference type="EMBL" id="CEQ42637.1"/>
    </source>
</evidence>
<dbReference type="InterPro" id="IPR036412">
    <property type="entry name" value="HAD-like_sf"/>
</dbReference>
<dbReference type="SUPFAM" id="SSF52113">
    <property type="entry name" value="BRCT domain"/>
    <property type="match status" value="1"/>
</dbReference>
<feature type="compositionally biased region" description="Polar residues" evidence="7">
    <location>
        <begin position="879"/>
        <end position="894"/>
    </location>
</feature>
<dbReference type="PROSITE" id="PS50172">
    <property type="entry name" value="BRCT"/>
    <property type="match status" value="1"/>
</dbReference>
<feature type="compositionally biased region" description="Low complexity" evidence="7">
    <location>
        <begin position="435"/>
        <end position="447"/>
    </location>
</feature>
<evidence type="ECO:0000256" key="4">
    <source>
        <dbReference type="ARBA" id="ARBA00047761"/>
    </source>
</evidence>
<feature type="compositionally biased region" description="Low complexity" evidence="7">
    <location>
        <begin position="500"/>
        <end position="513"/>
    </location>
</feature>
<feature type="compositionally biased region" description="Basic and acidic residues" evidence="7">
    <location>
        <begin position="223"/>
        <end position="237"/>
    </location>
</feature>
<dbReference type="Proteomes" id="UP000243876">
    <property type="component" value="Unassembled WGS sequence"/>
</dbReference>
<feature type="region of interest" description="Disordered" evidence="7">
    <location>
        <begin position="484"/>
        <end position="549"/>
    </location>
</feature>
<sequence>MDRPPTALCLPSSLPYPLTIHRLHFSPNSRVRKTQAILTYSFVPAKPDDDGQRERQVASWDSPVEGELLTWNVKEGQLWTDPSQPIVYILEPCTHDVQWDGMCAVCGKDLTAVDYTGFSDMSRATISMVHDVGGLTVSLGEAHRLESATTSRLLTSKKLSLIVDLDQTIVHATVDPTVGEWLNDSKNPNYSALKGVKRFKLSDEMPARKPPGAKRMKQRKEKKGKEEEGTGDQKESKEEVEDESAEEEEVEDGCWYYIKMRPGLPDFLRRIAEIYEMHVYTMGTRAYAKEVCKVIDPDGGLFGGRILSRDESGSMTRKSLQRLFPCDTNMVVIIDDRADVWDGSPNLVKVIPYEFFVGIGDINAAFLPKKKELVPPPIPTGAAPSTSGPSPSPSPASTPPSSADSPASINVDEASPRDQRSTTPETSPEAEAADSKVSPSFSSSPEPTTIADLLVTPSPTSIVSPTLSEASTALALTIHDQMESRPLQKAAQESSHAHHLQQQQQQQLLVEAGGAEKKHGEEVGGMEDALGGAGEEDEDEEEEAVLKDDDRELDRLYDVLIDDGATQILSTVHSTFFEEHEAKGSSDVATIIPSLKSRTLRSTHLVFSGLVALGSRPQDSEYWKLATAFGAKCSAELHSGVTHLVANQGRVASKAGTAKVHSARRNPRIQIVYPQWLLDSVAQWTRLPEASYLLPEPPSTSTPGSPIRPSLSEEDEGAAVTVEDNPVVISTGTGAHERGKGTGETLEDDDDDDLGPELDMGEIDWGEAMAEMDDLLNETDDDATDLEVESDAGSDRPRKRARGPSTGDEGEGAGGGEGKGRNHGAQESPLQKRVKTARSRSSRLKTSLSAAAPDGPPESDGPATDETDAGSLPQERGNGATTRTTDPTPEASQASSSVDSDDEFLASMAAEVEKGFEA</sequence>
<comment type="catalytic activity">
    <reaction evidence="4 6">
        <text>O-phospho-L-seryl-[protein] + H2O = L-seryl-[protein] + phosphate</text>
        <dbReference type="Rhea" id="RHEA:20629"/>
        <dbReference type="Rhea" id="RHEA-COMP:9863"/>
        <dbReference type="Rhea" id="RHEA-COMP:11604"/>
        <dbReference type="ChEBI" id="CHEBI:15377"/>
        <dbReference type="ChEBI" id="CHEBI:29999"/>
        <dbReference type="ChEBI" id="CHEBI:43474"/>
        <dbReference type="ChEBI" id="CHEBI:83421"/>
        <dbReference type="EC" id="3.1.3.16"/>
    </reaction>
</comment>
<feature type="compositionally biased region" description="Low complexity" evidence="7">
    <location>
        <begin position="399"/>
        <end position="408"/>
    </location>
</feature>
<feature type="compositionally biased region" description="Low complexity" evidence="7">
    <location>
        <begin position="380"/>
        <end position="389"/>
    </location>
</feature>
<dbReference type="InterPro" id="IPR039189">
    <property type="entry name" value="Fcp1"/>
</dbReference>
<feature type="region of interest" description="Disordered" evidence="7">
    <location>
        <begin position="692"/>
        <end position="918"/>
    </location>
</feature>
<dbReference type="SUPFAM" id="SSF56784">
    <property type="entry name" value="HAD-like"/>
    <property type="match status" value="1"/>
</dbReference>
<feature type="compositionally biased region" description="Acidic residues" evidence="7">
    <location>
        <begin position="238"/>
        <end position="247"/>
    </location>
</feature>
<evidence type="ECO:0000256" key="1">
    <source>
        <dbReference type="ARBA" id="ARBA00004123"/>
    </source>
</evidence>
<dbReference type="CDD" id="cd17729">
    <property type="entry name" value="BRCT_CTDP1"/>
    <property type="match status" value="1"/>
</dbReference>
<proteinExistence type="predicted"/>
<organism evidence="10 11">
    <name type="scientific">Sporidiobolus salmonicolor</name>
    <name type="common">Yeast-like fungus</name>
    <name type="synonym">Sporobolomyces salmonicolor</name>
    <dbReference type="NCBI Taxonomy" id="5005"/>
    <lineage>
        <taxon>Eukaryota</taxon>
        <taxon>Fungi</taxon>
        <taxon>Dikarya</taxon>
        <taxon>Basidiomycota</taxon>
        <taxon>Pucciniomycotina</taxon>
        <taxon>Microbotryomycetes</taxon>
        <taxon>Sporidiobolales</taxon>
        <taxon>Sporidiobolaceae</taxon>
        <taxon>Sporobolomyces</taxon>
    </lineage>
</organism>
<dbReference type="NCBIfam" id="TIGR02250">
    <property type="entry name" value="FCP1_euk"/>
    <property type="match status" value="1"/>
</dbReference>
<dbReference type="CDD" id="cd07521">
    <property type="entry name" value="HAD_FCP1-like"/>
    <property type="match status" value="1"/>
</dbReference>
<evidence type="ECO:0000256" key="6">
    <source>
        <dbReference type="RuleBase" id="RU366066"/>
    </source>
</evidence>
<dbReference type="GO" id="GO:0008420">
    <property type="term" value="F:RNA polymerase II CTD heptapeptide repeat phosphatase activity"/>
    <property type="evidence" value="ECO:0007669"/>
    <property type="project" value="UniProtKB-UniRule"/>
</dbReference>
<feature type="compositionally biased region" description="Basic residues" evidence="7">
    <location>
        <begin position="211"/>
        <end position="222"/>
    </location>
</feature>
<feature type="compositionally biased region" description="Basic residues" evidence="7">
    <location>
        <begin position="832"/>
        <end position="843"/>
    </location>
</feature>
<dbReference type="PANTHER" id="PTHR23081:SF36">
    <property type="entry name" value="RNA POLYMERASE II SUBUNIT A C-TERMINAL DOMAIN PHOSPHATASE"/>
    <property type="match status" value="1"/>
</dbReference>
<dbReference type="InterPro" id="IPR036420">
    <property type="entry name" value="BRCT_dom_sf"/>
</dbReference>
<evidence type="ECO:0000256" key="2">
    <source>
        <dbReference type="ARBA" id="ARBA00022801"/>
    </source>
</evidence>
<keyword evidence="2 6" id="KW-0378">Hydrolase</keyword>
<dbReference type="Pfam" id="PF03031">
    <property type="entry name" value="NIF"/>
    <property type="match status" value="1"/>
</dbReference>
<name>A0A0D6ERB2_SPOSA</name>
<feature type="domain" description="BRCT" evidence="8">
    <location>
        <begin position="595"/>
        <end position="694"/>
    </location>
</feature>
<comment type="subcellular location">
    <subcellularLocation>
        <location evidence="1 6">Nucleus</location>
    </subcellularLocation>
</comment>
<evidence type="ECO:0000259" key="9">
    <source>
        <dbReference type="PROSITE" id="PS50969"/>
    </source>
</evidence>
<dbReference type="GO" id="GO:0005634">
    <property type="term" value="C:nucleus"/>
    <property type="evidence" value="ECO:0007669"/>
    <property type="project" value="UniProtKB-SubCell"/>
</dbReference>
<keyword evidence="11" id="KW-1185">Reference proteome</keyword>
<dbReference type="PANTHER" id="PTHR23081">
    <property type="entry name" value="RNA POLYMERASE II CTD PHOSPHATASE"/>
    <property type="match status" value="1"/>
</dbReference>
<feature type="domain" description="FCP1 homology" evidence="9">
    <location>
        <begin position="154"/>
        <end position="373"/>
    </location>
</feature>
<dbReference type="InterPro" id="IPR011947">
    <property type="entry name" value="FCP1_euk"/>
</dbReference>
<dbReference type="EMBL" id="CENE01000031">
    <property type="protein sequence ID" value="CEQ42637.1"/>
    <property type="molecule type" value="Genomic_DNA"/>
</dbReference>
<dbReference type="Gene3D" id="3.40.50.1000">
    <property type="entry name" value="HAD superfamily/HAD-like"/>
    <property type="match status" value="1"/>
</dbReference>
<evidence type="ECO:0000256" key="3">
    <source>
        <dbReference type="ARBA" id="ARBA00023242"/>
    </source>
</evidence>
<feature type="region of interest" description="Disordered" evidence="7">
    <location>
        <begin position="201"/>
        <end position="247"/>
    </location>
</feature>
<gene>
    <name evidence="10" type="primary">SPOSA6832_04480</name>
</gene>
<feature type="compositionally biased region" description="Acidic residues" evidence="7">
    <location>
        <begin position="534"/>
        <end position="543"/>
    </location>
</feature>
<evidence type="ECO:0000313" key="11">
    <source>
        <dbReference type="Proteomes" id="UP000243876"/>
    </source>
</evidence>
<accession>A0A0D6ERB2</accession>
<feature type="compositionally biased region" description="Acidic residues" evidence="7">
    <location>
        <begin position="745"/>
        <end position="792"/>
    </location>
</feature>
<dbReference type="Gene3D" id="3.40.50.10190">
    <property type="entry name" value="BRCT domain"/>
    <property type="match status" value="1"/>
</dbReference>
<reference evidence="11" key="1">
    <citation type="submission" date="2015-02" db="EMBL/GenBank/DDBJ databases">
        <authorList>
            <person name="Gon?alves P."/>
        </authorList>
    </citation>
    <scope>NUCLEOTIDE SEQUENCE [LARGE SCALE GENOMIC DNA]</scope>
</reference>